<dbReference type="Proteomes" id="UP000199071">
    <property type="component" value="Unassembled WGS sequence"/>
</dbReference>
<reference evidence="3 4" key="1">
    <citation type="submission" date="2016-10" db="EMBL/GenBank/DDBJ databases">
        <authorList>
            <person name="de Groot N.N."/>
        </authorList>
    </citation>
    <scope>NUCLEOTIDE SEQUENCE [LARGE SCALE GENOMIC DNA]</scope>
    <source>
        <strain evidence="3 4">ATCC 35022</strain>
    </source>
</reference>
<feature type="compositionally biased region" description="Gly residues" evidence="1">
    <location>
        <begin position="197"/>
        <end position="213"/>
    </location>
</feature>
<evidence type="ECO:0000313" key="3">
    <source>
        <dbReference type="EMBL" id="SDB57542.1"/>
    </source>
</evidence>
<feature type="domain" description="Phage tail collar" evidence="2">
    <location>
        <begin position="123"/>
        <end position="180"/>
    </location>
</feature>
<dbReference type="SUPFAM" id="SSF88874">
    <property type="entry name" value="Receptor-binding domain of short tail fibre protein gp12"/>
    <property type="match status" value="1"/>
</dbReference>
<dbReference type="AlphaFoldDB" id="A0A1G6EJM0"/>
<dbReference type="InterPro" id="IPR037053">
    <property type="entry name" value="Phage_tail_collar_dom_sf"/>
</dbReference>
<feature type="region of interest" description="Disordered" evidence="1">
    <location>
        <begin position="235"/>
        <end position="258"/>
    </location>
</feature>
<evidence type="ECO:0000259" key="2">
    <source>
        <dbReference type="Pfam" id="PF07484"/>
    </source>
</evidence>
<sequence length="316" mass="31315">MANTITLKRSASAGKVPLATDLQLGELAVNTNDGKLYLKKDDGTPSIVEVGPVTSVAGRTGAVALSVSDVAGSVTSVAGRTGAVTLTGSDIAGVVTSVAGRTGAVALAIPDVADLSTSLVPVGAVVPFAGVSAPAKWLFCFGQNVSRTTYGALFTAIGTTYGAGNGSTTFTLPDLRGRTVAGQDDMGGTSANRLTGQSGGLNGDTLGATGGGETHTLATAELPSHSHVVDMGGALTTGSGGSHNHTFNYNERSKSGDGTLVSDMTGSGNTKTTSTVGSHTHSFDIPAFNSGSAGSGSAHNNVQPTMILNYMIHAGA</sequence>
<keyword evidence="4" id="KW-1185">Reference proteome</keyword>
<organism evidence="3 4">
    <name type="scientific">Bauldia litoralis</name>
    <dbReference type="NCBI Taxonomy" id="665467"/>
    <lineage>
        <taxon>Bacteria</taxon>
        <taxon>Pseudomonadati</taxon>
        <taxon>Pseudomonadota</taxon>
        <taxon>Alphaproteobacteria</taxon>
        <taxon>Hyphomicrobiales</taxon>
        <taxon>Kaistiaceae</taxon>
        <taxon>Bauldia</taxon>
    </lineage>
</organism>
<evidence type="ECO:0000313" key="4">
    <source>
        <dbReference type="Proteomes" id="UP000199071"/>
    </source>
</evidence>
<evidence type="ECO:0000256" key="1">
    <source>
        <dbReference type="SAM" id="MobiDB-lite"/>
    </source>
</evidence>
<accession>A0A1G6EJM0</accession>
<dbReference type="Gene3D" id="3.90.1340.10">
    <property type="entry name" value="Phage tail collar domain"/>
    <property type="match status" value="1"/>
</dbReference>
<dbReference type="RefSeq" id="WP_090880815.1">
    <property type="nucleotide sequence ID" value="NZ_FMXQ01000013.1"/>
</dbReference>
<protein>
    <submittedName>
        <fullName evidence="3">Microcystin-dependent protein</fullName>
    </submittedName>
</protein>
<name>A0A1G6EJM0_9HYPH</name>
<gene>
    <name evidence="3" type="ORF">SAMN02982931_04578</name>
</gene>
<dbReference type="InterPro" id="IPR011083">
    <property type="entry name" value="Phage_tail_collar_dom"/>
</dbReference>
<dbReference type="OrthoDB" id="9810174at2"/>
<feature type="region of interest" description="Disordered" evidence="1">
    <location>
        <begin position="183"/>
        <end position="215"/>
    </location>
</feature>
<dbReference type="STRING" id="665467.SAMN02982931_04578"/>
<dbReference type="Pfam" id="PF07484">
    <property type="entry name" value="Collar"/>
    <property type="match status" value="1"/>
</dbReference>
<proteinExistence type="predicted"/>
<dbReference type="EMBL" id="FMXQ01000013">
    <property type="protein sequence ID" value="SDB57542.1"/>
    <property type="molecule type" value="Genomic_DNA"/>
</dbReference>